<reference evidence="3 4" key="1">
    <citation type="submission" date="2018-05" db="EMBL/GenBank/DDBJ databases">
        <title>Genome sequencing and assembly of the regulated plant pathogen Lachnellula willkommii and related sister species for the development of diagnostic species identification markers.</title>
        <authorList>
            <person name="Giroux E."/>
            <person name="Bilodeau G."/>
        </authorList>
    </citation>
    <scope>NUCLEOTIDE SEQUENCE [LARGE SCALE GENOMIC DNA]</scope>
    <source>
        <strain evidence="3 4">CBS 160.35</strain>
    </source>
</reference>
<dbReference type="GO" id="GO:0005737">
    <property type="term" value="C:cytoplasm"/>
    <property type="evidence" value="ECO:0007669"/>
    <property type="project" value="TreeGrafter"/>
</dbReference>
<organism evidence="3 4">
    <name type="scientific">Lachnellula occidentalis</name>
    <dbReference type="NCBI Taxonomy" id="215460"/>
    <lineage>
        <taxon>Eukaryota</taxon>
        <taxon>Fungi</taxon>
        <taxon>Dikarya</taxon>
        <taxon>Ascomycota</taxon>
        <taxon>Pezizomycotina</taxon>
        <taxon>Leotiomycetes</taxon>
        <taxon>Helotiales</taxon>
        <taxon>Lachnaceae</taxon>
        <taxon>Lachnellula</taxon>
    </lineage>
</organism>
<sequence length="333" mass="36252">MASDNPYYSDPALYLYTSLTSGSSHIVTATSRLETILKANKIPFKAVDIATDEKARQIWGRRAGKDESGRPRKIPGLVQEGFIVGDLVEIEDWNEYGELKQHVKIVKNKARKAGPSTPLSKLSDAVIAAQENKDPNSKPLYTTTKASAARSKSAEAAVSELKSPMGSAPTTISLALRQAGSEAAQKAKDNKKKPPVETFDGVGEAEPPKEKEKVIPAPITTSETQQAIETPTLMQSPTSTTWRRAPGSGFEIKTPRHSISKLESLQSPNSTAWKSKDVDSLVLTHESSSASEASVEEVKQVGEKSAVKEDKDEDDEDEDEEEEDSEDEPEEKE</sequence>
<dbReference type="InterPro" id="IPR006993">
    <property type="entry name" value="Glut_rich_SH3-bd"/>
</dbReference>
<evidence type="ECO:0008006" key="5">
    <source>
        <dbReference type="Google" id="ProtNLM"/>
    </source>
</evidence>
<dbReference type="InterPro" id="IPR036249">
    <property type="entry name" value="Thioredoxin-like_sf"/>
</dbReference>
<proteinExistence type="inferred from homology"/>
<dbReference type="PROSITE" id="PS51354">
    <property type="entry name" value="GLUTAREDOXIN_2"/>
    <property type="match status" value="1"/>
</dbReference>
<feature type="compositionally biased region" description="Basic and acidic residues" evidence="2">
    <location>
        <begin position="296"/>
        <end position="310"/>
    </location>
</feature>
<feature type="region of interest" description="Disordered" evidence="2">
    <location>
        <begin position="179"/>
        <end position="333"/>
    </location>
</feature>
<protein>
    <recommendedName>
        <fullName evidence="5">Thioredoxin-like protein</fullName>
    </recommendedName>
</protein>
<dbReference type="PANTHER" id="PTHR12232">
    <property type="entry name" value="SH3 DOMAIN-BINDING GLUTAMIC ACID-RICH-LIKE PROTEIN"/>
    <property type="match status" value="1"/>
</dbReference>
<comment type="similarity">
    <text evidence="1">Belongs to the SH3BGR family.</text>
</comment>
<dbReference type="Proteomes" id="UP000443090">
    <property type="component" value="Unassembled WGS sequence"/>
</dbReference>
<dbReference type="OrthoDB" id="9932926at2759"/>
<dbReference type="EMBL" id="QGMI01000347">
    <property type="protein sequence ID" value="TVY42149.1"/>
    <property type="molecule type" value="Genomic_DNA"/>
</dbReference>
<evidence type="ECO:0000313" key="4">
    <source>
        <dbReference type="Proteomes" id="UP000443090"/>
    </source>
</evidence>
<feature type="compositionally biased region" description="Basic and acidic residues" evidence="2">
    <location>
        <begin position="185"/>
        <end position="195"/>
    </location>
</feature>
<feature type="compositionally biased region" description="Acidic residues" evidence="2">
    <location>
        <begin position="311"/>
        <end position="333"/>
    </location>
</feature>
<dbReference type="Pfam" id="PF04908">
    <property type="entry name" value="SH3BGR"/>
    <property type="match status" value="1"/>
</dbReference>
<dbReference type="Gene3D" id="3.40.30.10">
    <property type="entry name" value="Glutaredoxin"/>
    <property type="match status" value="1"/>
</dbReference>
<dbReference type="AlphaFoldDB" id="A0A8H8RWR0"/>
<keyword evidence="4" id="KW-1185">Reference proteome</keyword>
<dbReference type="InterPro" id="IPR051033">
    <property type="entry name" value="SH3BGR"/>
</dbReference>
<accession>A0A8H8RWR0</accession>
<gene>
    <name evidence="3" type="primary">YFR016C</name>
    <name evidence="3" type="ORF">LOCC1_G005790</name>
</gene>
<name>A0A8H8RWR0_9HELO</name>
<feature type="region of interest" description="Disordered" evidence="2">
    <location>
        <begin position="130"/>
        <end position="166"/>
    </location>
</feature>
<evidence type="ECO:0000256" key="1">
    <source>
        <dbReference type="ARBA" id="ARBA00007764"/>
    </source>
</evidence>
<feature type="compositionally biased region" description="Low complexity" evidence="2">
    <location>
        <begin position="145"/>
        <end position="160"/>
    </location>
</feature>
<evidence type="ECO:0000256" key="2">
    <source>
        <dbReference type="SAM" id="MobiDB-lite"/>
    </source>
</evidence>
<dbReference type="SUPFAM" id="SSF52833">
    <property type="entry name" value="Thioredoxin-like"/>
    <property type="match status" value="1"/>
</dbReference>
<feature type="compositionally biased region" description="Polar residues" evidence="2">
    <location>
        <begin position="261"/>
        <end position="273"/>
    </location>
</feature>
<evidence type="ECO:0000313" key="3">
    <source>
        <dbReference type="EMBL" id="TVY42149.1"/>
    </source>
</evidence>
<dbReference type="PANTHER" id="PTHR12232:SF0">
    <property type="entry name" value="THIOREDOXIN DOMAIN-CONTAINING PROTEIN"/>
    <property type="match status" value="1"/>
</dbReference>
<comment type="caution">
    <text evidence="3">The sequence shown here is derived from an EMBL/GenBank/DDBJ whole genome shotgun (WGS) entry which is preliminary data.</text>
</comment>
<feature type="compositionally biased region" description="Polar residues" evidence="2">
    <location>
        <begin position="219"/>
        <end position="242"/>
    </location>
</feature>